<dbReference type="HOGENOM" id="CLU_2931616_0_0_9"/>
<dbReference type="Proteomes" id="UP000000606">
    <property type="component" value="Chromosome"/>
</dbReference>
<proteinExistence type="predicted"/>
<dbReference type="InterPro" id="IPR037883">
    <property type="entry name" value="Knr4/Smi1-like_sf"/>
</dbReference>
<dbReference type="Gene3D" id="3.40.1580.10">
    <property type="entry name" value="SMI1/KNR4-like"/>
    <property type="match status" value="1"/>
</dbReference>
<accession>Q62U12</accession>
<dbReference type="AlphaFoldDB" id="Q62U12"/>
<keyword evidence="2" id="KW-1185">Reference proteome</keyword>
<reference evidence="1 2" key="1">
    <citation type="journal article" date="2004" name="Genome Biol.">
        <title>Complete genome sequence of the industrial bacterium Bacillus licheniformis and comparisons with closely related Bacillus species.</title>
        <authorList>
            <person name="Rey M.W."/>
            <person name="Ramaiya P."/>
            <person name="Nelson B.A."/>
            <person name="Brody-Karpin S.D."/>
            <person name="Zaretsky E.J."/>
            <person name="Tang M."/>
            <person name="Lopez de Leon A."/>
            <person name="Xiang H."/>
            <person name="Gusti V."/>
            <person name="Clausen I.G."/>
            <person name="Olsen P.B."/>
            <person name="Rasmussen M.D."/>
            <person name="Andersen J.T."/>
            <person name="Jorgensen P.L."/>
            <person name="Larsen T.S."/>
            <person name="Sorokin A."/>
            <person name="Bolotin A."/>
            <person name="Lapidus A."/>
            <person name="Galleron N."/>
            <person name="Ehrlich S.D."/>
            <person name="Berka R.M."/>
        </authorList>
    </citation>
    <scope>NUCLEOTIDE SEQUENCE [LARGE SCALE GENOMIC DNA]</scope>
    <source>
        <strain evidence="2">ATCC 14580 / DSM 13 / JCM 2505 / CCUG 7422 / NBRC 12200 / NCIMB 9375 / NCTC 10341 / NRRL NRS-1264 / Gibson 46</strain>
    </source>
</reference>
<evidence type="ECO:0000313" key="2">
    <source>
        <dbReference type="Proteomes" id="UP000000606"/>
    </source>
</evidence>
<evidence type="ECO:0008006" key="3">
    <source>
        <dbReference type="Google" id="ProtNLM"/>
    </source>
</evidence>
<evidence type="ECO:0000313" key="1">
    <source>
        <dbReference type="EMBL" id="AAU23747.1"/>
    </source>
</evidence>
<protein>
    <recommendedName>
        <fullName evidence="3">SMI1/KNR4 family protein</fullName>
    </recommendedName>
</protein>
<gene>
    <name evidence="1" type="ordered locus">BL01394</name>
</gene>
<dbReference type="STRING" id="279010.BL01394"/>
<dbReference type="EMBL" id="CP000002">
    <property type="protein sequence ID" value="AAU23747.1"/>
    <property type="molecule type" value="Genomic_DNA"/>
</dbReference>
<name>Q62U12_BACLD</name>
<organism evidence="1 2">
    <name type="scientific">Bacillus licheniformis (strain ATCC 14580 / DSM 13 / JCM 2505 / CCUG 7422 / NBRC 12200 / NCIMB 9375 / NCTC 10341 / NRRL NRS-1264 / Gibson 46)</name>
    <dbReference type="NCBI Taxonomy" id="279010"/>
    <lineage>
        <taxon>Bacteria</taxon>
        <taxon>Bacillati</taxon>
        <taxon>Bacillota</taxon>
        <taxon>Bacilli</taxon>
        <taxon>Bacillales</taxon>
        <taxon>Bacillaceae</taxon>
        <taxon>Bacillus</taxon>
    </lineage>
</organism>
<sequence>MLVFFEVGEGTYLTLDLDQEEENGICPVYYFDKIIAASLEEFSRKWMKKNQTIIFMPKLT</sequence>
<dbReference type="KEGG" id="bli:BL01394"/>